<evidence type="ECO:0000256" key="1">
    <source>
        <dbReference type="ARBA" id="ARBA00004123"/>
    </source>
</evidence>
<comment type="subcellular location">
    <subcellularLocation>
        <location evidence="1">Nucleus</location>
    </subcellularLocation>
</comment>
<keyword evidence="4" id="KW-1185">Reference proteome</keyword>
<dbReference type="GO" id="GO:0005634">
    <property type="term" value="C:nucleus"/>
    <property type="evidence" value="ECO:0007669"/>
    <property type="project" value="UniProtKB-SubCell"/>
</dbReference>
<feature type="region of interest" description="Disordered" evidence="2">
    <location>
        <begin position="150"/>
        <end position="185"/>
    </location>
</feature>
<dbReference type="PANTHER" id="PTHR11211">
    <property type="entry name" value="IROQUOIS-CLASS HOMEODOMAIN PROTEIN IRX"/>
    <property type="match status" value="1"/>
</dbReference>
<evidence type="ECO:0000313" key="3">
    <source>
        <dbReference type="Ensembl" id="ENSGEVP00005018216.1"/>
    </source>
</evidence>
<evidence type="ECO:0000313" key="4">
    <source>
        <dbReference type="Proteomes" id="UP000694390"/>
    </source>
</evidence>
<dbReference type="Proteomes" id="UP000694390">
    <property type="component" value="Chromosome 12"/>
</dbReference>
<dbReference type="AlphaFoldDB" id="A0A8C4WK09"/>
<name>A0A8C4WK09_9SAUR</name>
<dbReference type="PANTHER" id="PTHR11211:SF47">
    <property type="entry name" value="IROQUOIS HOMEOBOX PROTEIN 6A"/>
    <property type="match status" value="1"/>
</dbReference>
<dbReference type="GO" id="GO:0030182">
    <property type="term" value="P:neuron differentiation"/>
    <property type="evidence" value="ECO:0007669"/>
    <property type="project" value="TreeGrafter"/>
</dbReference>
<accession>A0A8C4WK09</accession>
<reference evidence="3" key="3">
    <citation type="submission" date="2025-09" db="UniProtKB">
        <authorList>
            <consortium name="Ensembl"/>
        </authorList>
    </citation>
    <scope>IDENTIFICATION</scope>
</reference>
<sequence length="185" mass="19957">ISYPHPTHASHSVYPSTTCCETASRSVPDVSSGSAQAATLCCPSYENRLLASTRTELNAALGMYSSPYSAATASQGYANYLPYSTDPSTLYTTLYEIKDGTSSLHSGFAQPAAFYPYDPSLGQYQYDSNSRPKTPGMGQWISVAQPGAKMQLERQPAPLRPGCTNTEKTLIPPKGRKSCWPSLPK</sequence>
<dbReference type="GO" id="GO:0048468">
    <property type="term" value="P:cell development"/>
    <property type="evidence" value="ECO:0007669"/>
    <property type="project" value="TreeGrafter"/>
</dbReference>
<evidence type="ECO:0000256" key="2">
    <source>
        <dbReference type="SAM" id="MobiDB-lite"/>
    </source>
</evidence>
<reference evidence="3" key="1">
    <citation type="submission" date="2019-06" db="EMBL/GenBank/DDBJ databases">
        <title>G10K-VGP Goodes thornscrub tortoise genome, primary haplotype.</title>
        <authorList>
            <person name="Murphy B."/>
            <person name="Edwards T."/>
            <person name="Rhie A."/>
            <person name="Koren S."/>
            <person name="Phillippy A."/>
            <person name="Fedrigo O."/>
            <person name="Haase B."/>
            <person name="Mountcastle J."/>
            <person name="Lewin H."/>
            <person name="Damas J."/>
            <person name="Howe K."/>
            <person name="Formenti G."/>
            <person name="Myers G."/>
            <person name="Durbin R."/>
            <person name="Jarvis E.D."/>
        </authorList>
    </citation>
    <scope>NUCLEOTIDE SEQUENCE [LARGE SCALE GENOMIC DNA]</scope>
</reference>
<proteinExistence type="predicted"/>
<reference evidence="3" key="2">
    <citation type="submission" date="2025-08" db="UniProtKB">
        <authorList>
            <consortium name="Ensembl"/>
        </authorList>
    </citation>
    <scope>IDENTIFICATION</scope>
</reference>
<protein>
    <submittedName>
        <fullName evidence="3">Uncharacterized protein</fullName>
    </submittedName>
</protein>
<dbReference type="OrthoDB" id="5399138at2759"/>
<dbReference type="Ensembl" id="ENSGEVT00005019138.1">
    <property type="protein sequence ID" value="ENSGEVP00005018216.1"/>
    <property type="gene ID" value="ENSGEVG00005012896.1"/>
</dbReference>
<dbReference type="GO" id="GO:0000981">
    <property type="term" value="F:DNA-binding transcription factor activity, RNA polymerase II-specific"/>
    <property type="evidence" value="ECO:0007669"/>
    <property type="project" value="TreeGrafter"/>
</dbReference>
<dbReference type="GeneTree" id="ENSGT00940000159909"/>
<organism evidence="3 4">
    <name type="scientific">Gopherus evgoodei</name>
    <name type="common">Goodes thornscrub tortoise</name>
    <dbReference type="NCBI Taxonomy" id="1825980"/>
    <lineage>
        <taxon>Eukaryota</taxon>
        <taxon>Metazoa</taxon>
        <taxon>Chordata</taxon>
        <taxon>Craniata</taxon>
        <taxon>Vertebrata</taxon>
        <taxon>Euteleostomi</taxon>
        <taxon>Archelosauria</taxon>
        <taxon>Testudinata</taxon>
        <taxon>Testudines</taxon>
        <taxon>Cryptodira</taxon>
        <taxon>Durocryptodira</taxon>
        <taxon>Testudinoidea</taxon>
        <taxon>Testudinidae</taxon>
        <taxon>Gopherus</taxon>
    </lineage>
</organism>
<dbReference type="GO" id="GO:0000978">
    <property type="term" value="F:RNA polymerase II cis-regulatory region sequence-specific DNA binding"/>
    <property type="evidence" value="ECO:0007669"/>
    <property type="project" value="TreeGrafter"/>
</dbReference>